<dbReference type="AlphaFoldDB" id="A0AAW4BLJ4"/>
<protein>
    <submittedName>
        <fullName evidence="1">Site-specific integrase</fullName>
    </submittedName>
</protein>
<gene>
    <name evidence="1" type="ORF">ERJ77_23080</name>
</gene>
<evidence type="ECO:0000313" key="1">
    <source>
        <dbReference type="EMBL" id="MBF4437312.1"/>
    </source>
</evidence>
<evidence type="ECO:0000313" key="2">
    <source>
        <dbReference type="Proteomes" id="UP000786185"/>
    </source>
</evidence>
<dbReference type="EMBL" id="SCLC01000834">
    <property type="protein sequence ID" value="MBF4437312.1"/>
    <property type="molecule type" value="Genomic_DNA"/>
</dbReference>
<proteinExistence type="predicted"/>
<sequence>MLDNDENQKKIIRKEVEISTIPNFVYEKPLVSIDENGEPQITYRGNGNKIPIKKLPLLHIAGYDVKDNLISYQPLDMVNEFLLSKAIDDGVLELGTDAQGIAHYFNFVLDKQAEWDAEYDEVDFDPLYDDPRP</sequence>
<organism evidence="1 2">
    <name type="scientific">Vibrio anguillarum</name>
    <name type="common">Listonella anguillarum</name>
    <dbReference type="NCBI Taxonomy" id="55601"/>
    <lineage>
        <taxon>Bacteria</taxon>
        <taxon>Pseudomonadati</taxon>
        <taxon>Pseudomonadota</taxon>
        <taxon>Gammaproteobacteria</taxon>
        <taxon>Vibrionales</taxon>
        <taxon>Vibrionaceae</taxon>
        <taxon>Vibrio</taxon>
    </lineage>
</organism>
<dbReference type="Proteomes" id="UP000786185">
    <property type="component" value="Unassembled WGS sequence"/>
</dbReference>
<comment type="caution">
    <text evidence="1">The sequence shown here is derived from an EMBL/GenBank/DDBJ whole genome shotgun (WGS) entry which is preliminary data.</text>
</comment>
<name>A0AAW4BLJ4_VIBAN</name>
<accession>A0AAW4BLJ4</accession>
<reference evidence="1" key="1">
    <citation type="journal article" date="2021" name="PeerJ">
        <title>Analysis of 44 Vibrio anguillarum genomes reveals high genetic diversity.</title>
        <authorList>
            <person name="Hansen M.J."/>
            <person name="Dalsgaard I."/>
        </authorList>
    </citation>
    <scope>NUCLEOTIDE SEQUENCE</scope>
    <source>
        <strain evidence="1">850617-1/1</strain>
    </source>
</reference>
<feature type="non-terminal residue" evidence="1">
    <location>
        <position position="133"/>
    </location>
</feature>